<dbReference type="InterPro" id="IPR043130">
    <property type="entry name" value="CDP-OH_PTrfase_TM_dom"/>
</dbReference>
<name>A0A660L9Y7_9BACL</name>
<feature type="transmembrane region" description="Helical" evidence="19">
    <location>
        <begin position="35"/>
        <end position="52"/>
    </location>
</feature>
<keyword evidence="9 18" id="KW-0808">Transferase</keyword>
<accession>A0A660L9Y7</accession>
<feature type="transmembrane region" description="Helical" evidence="19">
    <location>
        <begin position="73"/>
        <end position="95"/>
    </location>
</feature>
<evidence type="ECO:0000256" key="13">
    <source>
        <dbReference type="ARBA" id="ARBA00023136"/>
    </source>
</evidence>
<dbReference type="NCBIfam" id="TIGR00560">
    <property type="entry name" value="pgsA"/>
    <property type="match status" value="1"/>
</dbReference>
<comment type="caution">
    <text evidence="20">The sequence shown here is derived from an EMBL/GenBank/DDBJ whole genome shotgun (WGS) entry which is preliminary data.</text>
</comment>
<comment type="subcellular location">
    <subcellularLocation>
        <location evidence="2">Membrane</location>
        <topology evidence="2">Multi-pass membrane protein</topology>
    </subcellularLocation>
</comment>
<proteinExistence type="inferred from homology"/>
<dbReference type="InterPro" id="IPR004570">
    <property type="entry name" value="Phosphatidylglycerol_P_synth"/>
</dbReference>
<comment type="pathway">
    <text evidence="3">Phospholipid metabolism; phosphatidylglycerol biosynthesis; phosphatidylglycerol from CDP-diacylglycerol: step 1/2.</text>
</comment>
<keyword evidence="21" id="KW-1185">Reference proteome</keyword>
<keyword evidence="8" id="KW-0444">Lipid biosynthesis</keyword>
<dbReference type="Gene3D" id="1.20.120.1760">
    <property type="match status" value="1"/>
</dbReference>
<keyword evidence="14" id="KW-0594">Phospholipid biosynthesis</keyword>
<evidence type="ECO:0000256" key="9">
    <source>
        <dbReference type="ARBA" id="ARBA00022679"/>
    </source>
</evidence>
<dbReference type="PANTHER" id="PTHR14269:SF62">
    <property type="entry name" value="CDP-DIACYLGLYCEROL--GLYCEROL-3-PHOSPHATE 3-PHOSPHATIDYLTRANSFERASE 1, CHLOROPLASTIC"/>
    <property type="match status" value="1"/>
</dbReference>
<evidence type="ECO:0000256" key="12">
    <source>
        <dbReference type="ARBA" id="ARBA00023098"/>
    </source>
</evidence>
<dbReference type="RefSeq" id="WP_170143428.1">
    <property type="nucleotide sequence ID" value="NZ_RBIJ01000001.1"/>
</dbReference>
<dbReference type="GO" id="GO:0016020">
    <property type="term" value="C:membrane"/>
    <property type="evidence" value="ECO:0007669"/>
    <property type="project" value="UniProtKB-SubCell"/>
</dbReference>
<feature type="transmembrane region" description="Helical" evidence="19">
    <location>
        <begin position="155"/>
        <end position="176"/>
    </location>
</feature>
<dbReference type="Proteomes" id="UP000267019">
    <property type="component" value="Unassembled WGS sequence"/>
</dbReference>
<keyword evidence="12" id="KW-0443">Lipid metabolism</keyword>
<evidence type="ECO:0000256" key="2">
    <source>
        <dbReference type="ARBA" id="ARBA00004141"/>
    </source>
</evidence>
<keyword evidence="15" id="KW-1208">Phospholipid metabolism</keyword>
<evidence type="ECO:0000256" key="18">
    <source>
        <dbReference type="RuleBase" id="RU003750"/>
    </source>
</evidence>
<dbReference type="UniPathway" id="UPA00084">
    <property type="reaction ID" value="UER00503"/>
</dbReference>
<evidence type="ECO:0000256" key="8">
    <source>
        <dbReference type="ARBA" id="ARBA00022516"/>
    </source>
</evidence>
<evidence type="ECO:0000256" key="16">
    <source>
        <dbReference type="ARBA" id="ARBA00048586"/>
    </source>
</evidence>
<sequence length="190" mass="21055">MNLAWPNRLTLLRLGLIPLLWWALVTPGPTARWSSLLLFSLAAATDVLDGYIARRYGPITTFGKIFDPLADKVLVSAVFLAYIAQQALPAWWFLAVLFREFAVSGLRIVAAANSVVLAADVGGKLKTLLQLVGLFALLLADVPDVGATFPWLGAFAWWMLYASVWAALLSGAGYFWRTRELWWREGEKEA</sequence>
<evidence type="ECO:0000256" key="6">
    <source>
        <dbReference type="ARBA" id="ARBA00013170"/>
    </source>
</evidence>
<evidence type="ECO:0000256" key="11">
    <source>
        <dbReference type="ARBA" id="ARBA00022989"/>
    </source>
</evidence>
<keyword evidence="13 19" id="KW-0472">Membrane</keyword>
<protein>
    <recommendedName>
        <fullName evidence="7 17">CDP-diacylglycerol--glycerol-3-phosphate 3-phosphatidyltransferase</fullName>
        <ecNumber evidence="6 17">2.7.8.5</ecNumber>
    </recommendedName>
</protein>
<dbReference type="InterPro" id="IPR050324">
    <property type="entry name" value="CDP-alcohol_PTase-I"/>
</dbReference>
<dbReference type="PANTHER" id="PTHR14269">
    <property type="entry name" value="CDP-DIACYLGLYCEROL--GLYCEROL-3-PHOSPHATE 3-PHOSPHATIDYLTRANSFERASE-RELATED"/>
    <property type="match status" value="1"/>
</dbReference>
<dbReference type="Pfam" id="PF01066">
    <property type="entry name" value="CDP-OH_P_transf"/>
    <property type="match status" value="1"/>
</dbReference>
<evidence type="ECO:0000256" key="14">
    <source>
        <dbReference type="ARBA" id="ARBA00023209"/>
    </source>
</evidence>
<comment type="similarity">
    <text evidence="5 18">Belongs to the CDP-alcohol phosphatidyltransferase class-I family.</text>
</comment>
<keyword evidence="10 19" id="KW-0812">Transmembrane</keyword>
<evidence type="ECO:0000256" key="7">
    <source>
        <dbReference type="ARBA" id="ARBA00014944"/>
    </source>
</evidence>
<dbReference type="EMBL" id="RBIJ01000001">
    <property type="protein sequence ID" value="RKQ88380.1"/>
    <property type="molecule type" value="Genomic_DNA"/>
</dbReference>
<dbReference type="InterPro" id="IPR048254">
    <property type="entry name" value="CDP_ALCOHOL_P_TRANSF_CS"/>
</dbReference>
<comment type="pathway">
    <text evidence="4">Lipid metabolism.</text>
</comment>
<evidence type="ECO:0000313" key="20">
    <source>
        <dbReference type="EMBL" id="RKQ88380.1"/>
    </source>
</evidence>
<comment type="catalytic activity">
    <reaction evidence="16">
        <text>a CDP-1,2-diacyl-sn-glycerol + sn-glycerol 3-phosphate = a 1,2-diacyl-sn-glycero-3-phospho-(1'-sn-glycero-3'-phosphate) + CMP + H(+)</text>
        <dbReference type="Rhea" id="RHEA:12593"/>
        <dbReference type="ChEBI" id="CHEBI:15378"/>
        <dbReference type="ChEBI" id="CHEBI:57597"/>
        <dbReference type="ChEBI" id="CHEBI:58332"/>
        <dbReference type="ChEBI" id="CHEBI:60110"/>
        <dbReference type="ChEBI" id="CHEBI:60377"/>
        <dbReference type="EC" id="2.7.8.5"/>
    </reaction>
</comment>
<evidence type="ECO:0000256" key="17">
    <source>
        <dbReference type="NCBIfam" id="TIGR00560"/>
    </source>
</evidence>
<organism evidence="20 21">
    <name type="scientific">Brockia lithotrophica</name>
    <dbReference type="NCBI Taxonomy" id="933949"/>
    <lineage>
        <taxon>Bacteria</taxon>
        <taxon>Bacillati</taxon>
        <taxon>Bacillota</taxon>
        <taxon>Bacilli</taxon>
        <taxon>Bacillales</taxon>
        <taxon>Bacillales Family X. Incertae Sedis</taxon>
        <taxon>Brockia</taxon>
    </lineage>
</organism>
<dbReference type="PIRSF" id="PIRSF000847">
    <property type="entry name" value="Phos_ph_gly_syn"/>
    <property type="match status" value="1"/>
</dbReference>
<dbReference type="InterPro" id="IPR000462">
    <property type="entry name" value="CDP-OH_P_trans"/>
</dbReference>
<evidence type="ECO:0000256" key="10">
    <source>
        <dbReference type="ARBA" id="ARBA00022692"/>
    </source>
</evidence>
<evidence type="ECO:0000256" key="1">
    <source>
        <dbReference type="ARBA" id="ARBA00003973"/>
    </source>
</evidence>
<dbReference type="EC" id="2.7.8.5" evidence="6 17"/>
<gene>
    <name evidence="20" type="ORF">C7438_0013</name>
</gene>
<dbReference type="GO" id="GO:0006655">
    <property type="term" value="P:phosphatidylglycerol biosynthetic process"/>
    <property type="evidence" value="ECO:0007669"/>
    <property type="project" value="UniProtKB-UniPathway"/>
</dbReference>
<evidence type="ECO:0000313" key="21">
    <source>
        <dbReference type="Proteomes" id="UP000267019"/>
    </source>
</evidence>
<evidence type="ECO:0000256" key="4">
    <source>
        <dbReference type="ARBA" id="ARBA00005189"/>
    </source>
</evidence>
<dbReference type="GO" id="GO:0008444">
    <property type="term" value="F:CDP-diacylglycerol-glycerol-3-phosphate 3-phosphatidyltransferase activity"/>
    <property type="evidence" value="ECO:0007669"/>
    <property type="project" value="UniProtKB-UniRule"/>
</dbReference>
<reference evidence="20 21" key="1">
    <citation type="submission" date="2018-10" db="EMBL/GenBank/DDBJ databases">
        <title>Genomic Encyclopedia of Type Strains, Phase IV (KMG-IV): sequencing the most valuable type-strain genomes for metagenomic binning, comparative biology and taxonomic classification.</title>
        <authorList>
            <person name="Goeker M."/>
        </authorList>
    </citation>
    <scope>NUCLEOTIDE SEQUENCE [LARGE SCALE GENOMIC DNA]</scope>
    <source>
        <strain evidence="20 21">DSM 22653</strain>
    </source>
</reference>
<evidence type="ECO:0000256" key="3">
    <source>
        <dbReference type="ARBA" id="ARBA00005042"/>
    </source>
</evidence>
<evidence type="ECO:0000256" key="5">
    <source>
        <dbReference type="ARBA" id="ARBA00010441"/>
    </source>
</evidence>
<evidence type="ECO:0000256" key="19">
    <source>
        <dbReference type="SAM" id="Phobius"/>
    </source>
</evidence>
<dbReference type="AlphaFoldDB" id="A0A660L9Y7"/>
<comment type="function">
    <text evidence="1">This protein catalyzes the committed step to the synthesis of the acidic phospholipids.</text>
</comment>
<keyword evidence="11 19" id="KW-1133">Transmembrane helix</keyword>
<dbReference type="PROSITE" id="PS00379">
    <property type="entry name" value="CDP_ALCOHOL_P_TRANSF"/>
    <property type="match status" value="1"/>
</dbReference>
<evidence type="ECO:0000256" key="15">
    <source>
        <dbReference type="ARBA" id="ARBA00023264"/>
    </source>
</evidence>